<dbReference type="Pfam" id="PF00027">
    <property type="entry name" value="cNMP_binding"/>
    <property type="match status" value="1"/>
</dbReference>
<feature type="domain" description="Cyclic nucleotide-binding" evidence="1">
    <location>
        <begin position="31"/>
        <end position="117"/>
    </location>
</feature>
<keyword evidence="3" id="KW-1185">Reference proteome</keyword>
<sequence length="191" mass="23077">MPERLLNHLTRFVTVPAEDHARIVPFFRPITLAKKENLVEAGQLCRANYFVLKGYLRMFFVNEKGVEHTTQFALENWWLTDDMAFQQRRITNFYIQAVEKTEVLAIDFQAQEELCAQFPQLERYFRLIYQKAYAAAQLRIRYLYDFSREELYHHFHDRYPDFVQRVPQYLLASFLGFTPEYLSEIRKKKRS</sequence>
<dbReference type="CDD" id="cd00038">
    <property type="entry name" value="CAP_ED"/>
    <property type="match status" value="1"/>
</dbReference>
<dbReference type="SUPFAM" id="SSF51206">
    <property type="entry name" value="cAMP-binding domain-like"/>
    <property type="match status" value="1"/>
</dbReference>
<name>A0ABW3QG99_9BACT</name>
<proteinExistence type="predicted"/>
<evidence type="ECO:0000259" key="1">
    <source>
        <dbReference type="Pfam" id="PF00027"/>
    </source>
</evidence>
<dbReference type="InterPro" id="IPR018490">
    <property type="entry name" value="cNMP-bd_dom_sf"/>
</dbReference>
<comment type="caution">
    <text evidence="2">The sequence shown here is derived from an EMBL/GenBank/DDBJ whole genome shotgun (WGS) entry which is preliminary data.</text>
</comment>
<evidence type="ECO:0000313" key="2">
    <source>
        <dbReference type="EMBL" id="MFD1142585.1"/>
    </source>
</evidence>
<protein>
    <submittedName>
        <fullName evidence="2">Crp/Fnr family transcriptional regulator</fullName>
    </submittedName>
</protein>
<dbReference type="EMBL" id="JBHTLP010000008">
    <property type="protein sequence ID" value="MFD1142585.1"/>
    <property type="molecule type" value="Genomic_DNA"/>
</dbReference>
<dbReference type="InterPro" id="IPR014710">
    <property type="entry name" value="RmlC-like_jellyroll"/>
</dbReference>
<dbReference type="RefSeq" id="WP_265993080.1">
    <property type="nucleotide sequence ID" value="NZ_CP110973.1"/>
</dbReference>
<reference evidence="3" key="1">
    <citation type="journal article" date="2019" name="Int. J. Syst. Evol. Microbiol.">
        <title>The Global Catalogue of Microorganisms (GCM) 10K type strain sequencing project: providing services to taxonomists for standard genome sequencing and annotation.</title>
        <authorList>
            <consortium name="The Broad Institute Genomics Platform"/>
            <consortium name="The Broad Institute Genome Sequencing Center for Infectious Disease"/>
            <person name="Wu L."/>
            <person name="Ma J."/>
        </authorList>
    </citation>
    <scope>NUCLEOTIDE SEQUENCE [LARGE SCALE GENOMIC DNA]</scope>
    <source>
        <strain evidence="3">CCUG 55608</strain>
    </source>
</reference>
<accession>A0ABW3QG99</accession>
<gene>
    <name evidence="2" type="ORF">ACFQ4C_15775</name>
</gene>
<evidence type="ECO:0000313" key="3">
    <source>
        <dbReference type="Proteomes" id="UP001597116"/>
    </source>
</evidence>
<organism evidence="2 3">
    <name type="scientific">Larkinella insperata</name>
    <dbReference type="NCBI Taxonomy" id="332158"/>
    <lineage>
        <taxon>Bacteria</taxon>
        <taxon>Pseudomonadati</taxon>
        <taxon>Bacteroidota</taxon>
        <taxon>Cytophagia</taxon>
        <taxon>Cytophagales</taxon>
        <taxon>Spirosomataceae</taxon>
        <taxon>Larkinella</taxon>
    </lineage>
</organism>
<dbReference type="InterPro" id="IPR000595">
    <property type="entry name" value="cNMP-bd_dom"/>
</dbReference>
<dbReference type="Gene3D" id="2.60.120.10">
    <property type="entry name" value="Jelly Rolls"/>
    <property type="match status" value="1"/>
</dbReference>
<dbReference type="Proteomes" id="UP001597116">
    <property type="component" value="Unassembled WGS sequence"/>
</dbReference>